<dbReference type="Proteomes" id="UP000216207">
    <property type="component" value="Unassembled WGS sequence"/>
</dbReference>
<reference evidence="4 5" key="1">
    <citation type="submission" date="2017-07" db="EMBL/GenBank/DDBJ databases">
        <title>Isolation and whole genome analysis of endospore-forming bacteria from heroin.</title>
        <authorList>
            <person name="Kalinowski J."/>
            <person name="Ahrens B."/>
            <person name="Al-Dilaimi A."/>
            <person name="Winkler A."/>
            <person name="Wibberg D."/>
            <person name="Schleenbecker U."/>
            <person name="Ruckert C."/>
            <person name="Wolfel R."/>
            <person name="Grass G."/>
        </authorList>
    </citation>
    <scope>NUCLEOTIDE SEQUENCE [LARGE SCALE GENOMIC DNA]</scope>
    <source>
        <strain evidence="3 4">7523-2</strain>
        <strain evidence="2 5">7539</strain>
    </source>
</reference>
<proteinExistence type="predicted"/>
<sequence>MMDLSEEIISKLKQSNNLLRKQYSNSHSQKDLIRQNLRKSATLIRQMETISAGHLVNLLEGRKIGGADGSVNQTNGEPPHVLYFFQALAKTTDGKEQWASDLYVPLLEEQDESSGNRRSYLLAKLELEAATRLLEAEDIRVMLMDGALYHYRIDAPEEWEALRALALKNDTLLVGVSEEITTENLVQLPAFAPFAKNPYSYDRDLLFGVLNQNEMVYLEDIQHKAGLTSVWMRLGATPAITGFDMLEEQASHMAFVGDLLCTLTPKEGRGIPLWLDYIDKEIRITDQLVEGLVEQYLDPDVRKQFFTKMRQSRPY</sequence>
<dbReference type="Proteomes" id="UP000216133">
    <property type="component" value="Unassembled WGS sequence"/>
</dbReference>
<dbReference type="Pfam" id="PF09376">
    <property type="entry name" value="NurA"/>
    <property type="match status" value="1"/>
</dbReference>
<dbReference type="EMBL" id="NPCC01000044">
    <property type="protein sequence ID" value="PAE86967.1"/>
    <property type="molecule type" value="Genomic_DNA"/>
</dbReference>
<name>A0A268NTX5_SHOCL</name>
<comment type="caution">
    <text evidence="2">The sequence shown here is derived from an EMBL/GenBank/DDBJ whole genome shotgun (WGS) entry which is preliminary data.</text>
</comment>
<dbReference type="OMA" id="HYRIDAP"/>
<accession>A0A268NTX5</accession>
<dbReference type="RefSeq" id="WP_011244923.1">
    <property type="nucleotide sequence ID" value="NZ_BOQQ01000013.1"/>
</dbReference>
<evidence type="ECO:0000259" key="1">
    <source>
        <dbReference type="SMART" id="SM00933"/>
    </source>
</evidence>
<organism evidence="2 5">
    <name type="scientific">Shouchella clausii</name>
    <name type="common">Alkalihalobacillus clausii</name>
    <dbReference type="NCBI Taxonomy" id="79880"/>
    <lineage>
        <taxon>Bacteria</taxon>
        <taxon>Bacillati</taxon>
        <taxon>Bacillota</taxon>
        <taxon>Bacilli</taxon>
        <taxon>Bacillales</taxon>
        <taxon>Bacillaceae</taxon>
        <taxon>Shouchella</taxon>
    </lineage>
</organism>
<protein>
    <recommendedName>
        <fullName evidence="1">NurA domain-containing protein</fullName>
    </recommendedName>
</protein>
<feature type="domain" description="NurA" evidence="1">
    <location>
        <begin position="62"/>
        <end position="284"/>
    </location>
</feature>
<evidence type="ECO:0000313" key="4">
    <source>
        <dbReference type="Proteomes" id="UP000216133"/>
    </source>
</evidence>
<gene>
    <name evidence="3" type="ORF">CHH61_13635</name>
    <name evidence="2" type="ORF">CHH72_20975</name>
</gene>
<evidence type="ECO:0000313" key="2">
    <source>
        <dbReference type="EMBL" id="PAE86967.1"/>
    </source>
</evidence>
<evidence type="ECO:0000313" key="5">
    <source>
        <dbReference type="Proteomes" id="UP000216207"/>
    </source>
</evidence>
<evidence type="ECO:0000313" key="3">
    <source>
        <dbReference type="EMBL" id="PAF25395.1"/>
    </source>
</evidence>
<dbReference type="EMBL" id="NPBS01000071">
    <property type="protein sequence ID" value="PAF25395.1"/>
    <property type="molecule type" value="Genomic_DNA"/>
</dbReference>
<dbReference type="SMART" id="SM00933">
    <property type="entry name" value="NurA"/>
    <property type="match status" value="1"/>
</dbReference>
<dbReference type="AlphaFoldDB" id="A0A268NTX5"/>
<dbReference type="InterPro" id="IPR018977">
    <property type="entry name" value="NurA_domain"/>
</dbReference>